<dbReference type="KEGG" id="cja:CJA_3075"/>
<feature type="transmembrane region" description="Helical" evidence="1">
    <location>
        <begin position="64"/>
        <end position="80"/>
    </location>
</feature>
<reference evidence="2 3" key="1">
    <citation type="journal article" date="2008" name="J. Bacteriol.">
        <title>Insights into plant cell wall degradation from the genome sequence of the soil bacterium Cellvibrio japonicus.</title>
        <authorList>
            <person name="Deboy R.T."/>
            <person name="Mongodin E.F."/>
            <person name="Fouts D.E."/>
            <person name="Tailford L.E."/>
            <person name="Khouri H."/>
            <person name="Emerson J.B."/>
            <person name="Mohamoud Y."/>
            <person name="Watkins K."/>
            <person name="Henrissat B."/>
            <person name="Gilbert H.J."/>
            <person name="Nelson K.E."/>
        </authorList>
    </citation>
    <scope>NUCLEOTIDE SEQUENCE [LARGE SCALE GENOMIC DNA]</scope>
    <source>
        <strain evidence="2 3">Ueda107</strain>
    </source>
</reference>
<sequence length="81" mass="9101">MCVPIMSLVGEHCALQSEVFMWEELGRAFCLMLVLEGIIPFLYPARWRRLVASLAEVTDKQLRSMGLVSMAIGVGLLYLIN</sequence>
<keyword evidence="1" id="KW-1133">Transmembrane helix</keyword>
<evidence type="ECO:0000313" key="3">
    <source>
        <dbReference type="Proteomes" id="UP000001036"/>
    </source>
</evidence>
<dbReference type="HOGENOM" id="CLU_179416_0_0_6"/>
<dbReference type="Proteomes" id="UP000001036">
    <property type="component" value="Chromosome"/>
</dbReference>
<evidence type="ECO:0000256" key="1">
    <source>
        <dbReference type="SAM" id="Phobius"/>
    </source>
</evidence>
<dbReference type="Pfam" id="PF09838">
    <property type="entry name" value="DUF2065"/>
    <property type="match status" value="1"/>
</dbReference>
<protein>
    <recommendedName>
        <fullName evidence="4">DUF2065 domain-containing protein</fullName>
    </recommendedName>
</protein>
<name>B3PDB7_CELJU</name>
<dbReference type="InterPro" id="IPR019201">
    <property type="entry name" value="DUF2065"/>
</dbReference>
<dbReference type="STRING" id="498211.CJA_3075"/>
<evidence type="ECO:0000313" key="2">
    <source>
        <dbReference type="EMBL" id="ACE84259.1"/>
    </source>
</evidence>
<keyword evidence="1" id="KW-0812">Transmembrane</keyword>
<keyword evidence="3" id="KW-1185">Reference proteome</keyword>
<dbReference type="AlphaFoldDB" id="B3PDB7"/>
<feature type="transmembrane region" description="Helical" evidence="1">
    <location>
        <begin position="25"/>
        <end position="43"/>
    </location>
</feature>
<dbReference type="eggNOG" id="COG3242">
    <property type="taxonomic scope" value="Bacteria"/>
</dbReference>
<evidence type="ECO:0008006" key="4">
    <source>
        <dbReference type="Google" id="ProtNLM"/>
    </source>
</evidence>
<dbReference type="PANTHER" id="PTHR38602:SF1">
    <property type="entry name" value="INNER MEMBRANE PROTEIN"/>
    <property type="match status" value="1"/>
</dbReference>
<gene>
    <name evidence="2" type="ordered locus">CJA_3075</name>
</gene>
<accession>B3PDB7</accession>
<organism evidence="2 3">
    <name type="scientific">Cellvibrio japonicus (strain Ueda107)</name>
    <name type="common">Pseudomonas fluorescens subsp. cellulosa</name>
    <dbReference type="NCBI Taxonomy" id="498211"/>
    <lineage>
        <taxon>Bacteria</taxon>
        <taxon>Pseudomonadati</taxon>
        <taxon>Pseudomonadota</taxon>
        <taxon>Gammaproteobacteria</taxon>
        <taxon>Cellvibrionales</taxon>
        <taxon>Cellvibrionaceae</taxon>
        <taxon>Cellvibrio</taxon>
    </lineage>
</organism>
<proteinExistence type="predicted"/>
<keyword evidence="1" id="KW-0472">Membrane</keyword>
<dbReference type="EMBL" id="CP000934">
    <property type="protein sequence ID" value="ACE84259.1"/>
    <property type="molecule type" value="Genomic_DNA"/>
</dbReference>
<dbReference type="PANTHER" id="PTHR38602">
    <property type="entry name" value="INNER MEMBRANE PROTEIN-RELATED"/>
    <property type="match status" value="1"/>
</dbReference>